<protein>
    <submittedName>
        <fullName evidence="2">Kynurenine formamidase</fullName>
    </submittedName>
</protein>
<dbReference type="Gene3D" id="3.50.30.50">
    <property type="entry name" value="Putative cyclase"/>
    <property type="match status" value="1"/>
</dbReference>
<dbReference type="Pfam" id="PF04199">
    <property type="entry name" value="Cyclase"/>
    <property type="match status" value="1"/>
</dbReference>
<dbReference type="SUPFAM" id="SSF102198">
    <property type="entry name" value="Putative cyclase"/>
    <property type="match status" value="1"/>
</dbReference>
<gene>
    <name evidence="2" type="ORF">CLV35_1524</name>
</gene>
<sequence>MTRTLLDLSHPITPGMQTYPGLPGPQLRTHVSREQSARRLTGGLSFEILGLDMVANTGTYLDAPRHYWADGADVAGLELERLVDVPVTLLVAEGDGAVGAGLVEAAGDLAGRAVLVCTGWSRHWGTDAYASGGPHLSAAAVDALVERSPALVGIDALNIDAVDDPARPAHARLLRAGIPIVEHLTGLEALVGADARLTVLPPPFAELGTFPVRAVAVVA</sequence>
<reference evidence="2 3" key="1">
    <citation type="submission" date="2018-10" db="EMBL/GenBank/DDBJ databases">
        <title>Genomic Encyclopedia of Archaeal and Bacterial Type Strains, Phase II (KMG-II): from individual species to whole genera.</title>
        <authorList>
            <person name="Goeker M."/>
        </authorList>
    </citation>
    <scope>NUCLEOTIDE SEQUENCE [LARGE SCALE GENOMIC DNA]</scope>
    <source>
        <strain evidence="2 3">RP-AC37</strain>
    </source>
</reference>
<dbReference type="PANTHER" id="PTHR31118">
    <property type="entry name" value="CYCLASE-LIKE PROTEIN 2"/>
    <property type="match status" value="1"/>
</dbReference>
<dbReference type="AlphaFoldDB" id="A0A420XSH6"/>
<accession>A0A420XSH6</accession>
<dbReference type="Proteomes" id="UP000281955">
    <property type="component" value="Unassembled WGS sequence"/>
</dbReference>
<dbReference type="GO" id="GO:0019441">
    <property type="term" value="P:L-tryptophan catabolic process to kynurenine"/>
    <property type="evidence" value="ECO:0007669"/>
    <property type="project" value="InterPro"/>
</dbReference>
<dbReference type="InterPro" id="IPR007325">
    <property type="entry name" value="KFase/CYL"/>
</dbReference>
<evidence type="ECO:0000313" key="2">
    <source>
        <dbReference type="EMBL" id="RKS77826.1"/>
    </source>
</evidence>
<evidence type="ECO:0000313" key="3">
    <source>
        <dbReference type="Proteomes" id="UP000281955"/>
    </source>
</evidence>
<dbReference type="GO" id="GO:0004061">
    <property type="term" value="F:arylformamidase activity"/>
    <property type="evidence" value="ECO:0007669"/>
    <property type="project" value="InterPro"/>
</dbReference>
<keyword evidence="3" id="KW-1185">Reference proteome</keyword>
<dbReference type="EMBL" id="RBWV01000010">
    <property type="protein sequence ID" value="RKS77826.1"/>
    <property type="molecule type" value="Genomic_DNA"/>
</dbReference>
<dbReference type="InParanoid" id="A0A420XSH6"/>
<organism evidence="2 3">
    <name type="scientific">Motilibacter peucedani</name>
    <dbReference type="NCBI Taxonomy" id="598650"/>
    <lineage>
        <taxon>Bacteria</taxon>
        <taxon>Bacillati</taxon>
        <taxon>Actinomycetota</taxon>
        <taxon>Actinomycetes</taxon>
        <taxon>Motilibacterales</taxon>
        <taxon>Motilibacteraceae</taxon>
        <taxon>Motilibacter</taxon>
    </lineage>
</organism>
<dbReference type="RefSeq" id="WP_121192817.1">
    <property type="nucleotide sequence ID" value="NZ_RBWV01000010.1"/>
</dbReference>
<proteinExistence type="predicted"/>
<dbReference type="InterPro" id="IPR037175">
    <property type="entry name" value="KFase_sf"/>
</dbReference>
<evidence type="ECO:0000256" key="1">
    <source>
        <dbReference type="SAM" id="MobiDB-lite"/>
    </source>
</evidence>
<name>A0A420XSH6_9ACTN</name>
<dbReference type="OrthoDB" id="7067800at2"/>
<feature type="region of interest" description="Disordered" evidence="1">
    <location>
        <begin position="1"/>
        <end position="25"/>
    </location>
</feature>
<dbReference type="PANTHER" id="PTHR31118:SF32">
    <property type="entry name" value="KYNURENINE FORMAMIDASE"/>
    <property type="match status" value="1"/>
</dbReference>
<comment type="caution">
    <text evidence="2">The sequence shown here is derived from an EMBL/GenBank/DDBJ whole genome shotgun (WGS) entry which is preliminary data.</text>
</comment>